<gene>
    <name evidence="2" type="ORF">H8790_09360</name>
</gene>
<keyword evidence="3" id="KW-1185">Reference proteome</keyword>
<evidence type="ECO:0000259" key="1">
    <source>
        <dbReference type="Pfam" id="PF12146"/>
    </source>
</evidence>
<dbReference type="AlphaFoldDB" id="A0A7G9B295"/>
<dbReference type="InterPro" id="IPR029058">
    <property type="entry name" value="AB_hydrolase_fold"/>
</dbReference>
<proteinExistence type="predicted"/>
<dbReference type="InterPro" id="IPR051044">
    <property type="entry name" value="MAG_DAG_Lipase"/>
</dbReference>
<dbReference type="Gene3D" id="3.40.50.1820">
    <property type="entry name" value="alpha/beta hydrolase"/>
    <property type="match status" value="1"/>
</dbReference>
<evidence type="ECO:0000313" key="2">
    <source>
        <dbReference type="EMBL" id="QNL43676.1"/>
    </source>
</evidence>
<dbReference type="RefSeq" id="WP_187332267.1">
    <property type="nucleotide sequence ID" value="NZ_CP060490.1"/>
</dbReference>
<evidence type="ECO:0000313" key="3">
    <source>
        <dbReference type="Proteomes" id="UP000515960"/>
    </source>
</evidence>
<protein>
    <submittedName>
        <fullName evidence="2">Lysophospholipase</fullName>
    </submittedName>
</protein>
<organism evidence="2 3">
    <name type="scientific">Oscillibacter hominis</name>
    <dbReference type="NCBI Taxonomy" id="2763056"/>
    <lineage>
        <taxon>Bacteria</taxon>
        <taxon>Bacillati</taxon>
        <taxon>Bacillota</taxon>
        <taxon>Clostridia</taxon>
        <taxon>Eubacteriales</taxon>
        <taxon>Oscillospiraceae</taxon>
        <taxon>Oscillibacter</taxon>
    </lineage>
</organism>
<feature type="domain" description="Serine aminopeptidase S33" evidence="1">
    <location>
        <begin position="27"/>
        <end position="291"/>
    </location>
</feature>
<dbReference type="InterPro" id="IPR022742">
    <property type="entry name" value="Hydrolase_4"/>
</dbReference>
<sequence>MTKREFTYPSRNGTTQIHAVEWLPEGEISGVLQISHGVAEYIDRYEPLARFLTQQGIAVAGNDHLGHGYSVEQGKPRLYFGPKGSWQTVVDDLYTLYGMEKKHFPGLPYYLLGHSMGSFLARTYLIRYPGTVDGAIVMGTGQMPPAVVAAGRAVAAAEGRRVGWDKMSPVVEKLAFGAYNRTFAPNRTEYDWLSVNEENVDAYIADELCGGNATVGLFREMLGGIRFITDRDNLMRMNMNTPILFLSGEKDPVGDCGKGVRRAYESFRRAGVRQVELKLYPGLRHEILNESSREEVYGDILRWLKNNIEKTRMG</sequence>
<dbReference type="PANTHER" id="PTHR11614">
    <property type="entry name" value="PHOSPHOLIPASE-RELATED"/>
    <property type="match status" value="1"/>
</dbReference>
<dbReference type="KEGG" id="ohi:H8790_09360"/>
<dbReference type="Proteomes" id="UP000515960">
    <property type="component" value="Chromosome"/>
</dbReference>
<reference evidence="2 3" key="1">
    <citation type="submission" date="2020-08" db="EMBL/GenBank/DDBJ databases">
        <authorList>
            <person name="Liu C."/>
            <person name="Sun Q."/>
        </authorList>
    </citation>
    <scope>NUCLEOTIDE SEQUENCE [LARGE SCALE GENOMIC DNA]</scope>
    <source>
        <strain evidence="2 3">NSJ-62</strain>
    </source>
</reference>
<dbReference type="SUPFAM" id="SSF53474">
    <property type="entry name" value="alpha/beta-Hydrolases"/>
    <property type="match status" value="1"/>
</dbReference>
<accession>A0A7G9B295</accession>
<dbReference type="Pfam" id="PF12146">
    <property type="entry name" value="Hydrolase_4"/>
    <property type="match status" value="1"/>
</dbReference>
<dbReference type="EMBL" id="CP060490">
    <property type="protein sequence ID" value="QNL43676.1"/>
    <property type="molecule type" value="Genomic_DNA"/>
</dbReference>
<name>A0A7G9B295_9FIRM</name>